<dbReference type="Proteomes" id="UP000288730">
    <property type="component" value="Unassembled WGS sequence"/>
</dbReference>
<dbReference type="EMBL" id="SCJN01000168">
    <property type="protein sequence ID" value="RXD13635.1"/>
    <property type="molecule type" value="Genomic_DNA"/>
</dbReference>
<reference evidence="1 2" key="1">
    <citation type="submission" date="2019-01" db="EMBL/GenBank/DDBJ databases">
        <title>Genomic analysis of febrile catheter-associated UTI E. coli isolates.</title>
        <authorList>
            <person name="Potter R."/>
            <person name="Zou Z."/>
            <person name="Henderson J."/>
            <person name="Dantas G."/>
        </authorList>
    </citation>
    <scope>NUCLEOTIDE SEQUENCE [LARGE SCALE GENOMIC DNA]</scope>
    <source>
        <strain evidence="1 2">29_CAASB</strain>
    </source>
</reference>
<organism evidence="1 2">
    <name type="scientific">Escherichia coli</name>
    <dbReference type="NCBI Taxonomy" id="562"/>
    <lineage>
        <taxon>Bacteria</taxon>
        <taxon>Pseudomonadati</taxon>
        <taxon>Pseudomonadota</taxon>
        <taxon>Gammaproteobacteria</taxon>
        <taxon>Enterobacterales</taxon>
        <taxon>Enterobacteriaceae</taxon>
        <taxon>Escherichia</taxon>
    </lineage>
</organism>
<proteinExistence type="predicted"/>
<dbReference type="InterPro" id="IPR029058">
    <property type="entry name" value="AB_hydrolase_fold"/>
</dbReference>
<dbReference type="Gene3D" id="3.40.50.1820">
    <property type="entry name" value="alpha/beta hydrolase"/>
    <property type="match status" value="1"/>
</dbReference>
<protein>
    <submittedName>
        <fullName evidence="1">S-formylglutathione hydrolase</fullName>
    </submittedName>
</protein>
<feature type="non-terminal residue" evidence="1">
    <location>
        <position position="1"/>
    </location>
</feature>
<dbReference type="AlphaFoldDB" id="A0A444R964"/>
<keyword evidence="1" id="KW-0378">Hydrolase</keyword>
<sequence length="35" mass="4262">KTLIRYHEGYDHSYYFVSSFIGEHIAYHANKLNMR</sequence>
<name>A0A444R964_ECOLX</name>
<gene>
    <name evidence="1" type="ORF">EPS76_18295</name>
</gene>
<comment type="caution">
    <text evidence="1">The sequence shown here is derived from an EMBL/GenBank/DDBJ whole genome shotgun (WGS) entry which is preliminary data.</text>
</comment>
<evidence type="ECO:0000313" key="2">
    <source>
        <dbReference type="Proteomes" id="UP000288730"/>
    </source>
</evidence>
<dbReference type="GO" id="GO:0016787">
    <property type="term" value="F:hydrolase activity"/>
    <property type="evidence" value="ECO:0007669"/>
    <property type="project" value="UniProtKB-KW"/>
</dbReference>
<evidence type="ECO:0000313" key="1">
    <source>
        <dbReference type="EMBL" id="RXD13635.1"/>
    </source>
</evidence>
<accession>A0A444R964</accession>